<reference evidence="1" key="1">
    <citation type="submission" date="2021-02" db="EMBL/GenBank/DDBJ databases">
        <title>First Annotated Genome of the Yellow-green Alga Tribonema minus.</title>
        <authorList>
            <person name="Mahan K.M."/>
        </authorList>
    </citation>
    <scope>NUCLEOTIDE SEQUENCE</scope>
    <source>
        <strain evidence="1">UTEX B ZZ1240</strain>
    </source>
</reference>
<accession>A0A836CK03</accession>
<dbReference type="EMBL" id="JAFCMP010000050">
    <property type="protein sequence ID" value="KAG5189445.1"/>
    <property type="molecule type" value="Genomic_DNA"/>
</dbReference>
<organism evidence="1 2">
    <name type="scientific">Tribonema minus</name>
    <dbReference type="NCBI Taxonomy" id="303371"/>
    <lineage>
        <taxon>Eukaryota</taxon>
        <taxon>Sar</taxon>
        <taxon>Stramenopiles</taxon>
        <taxon>Ochrophyta</taxon>
        <taxon>PX clade</taxon>
        <taxon>Xanthophyceae</taxon>
        <taxon>Tribonematales</taxon>
        <taxon>Tribonemataceae</taxon>
        <taxon>Tribonema</taxon>
    </lineage>
</organism>
<proteinExistence type="predicted"/>
<dbReference type="AlphaFoldDB" id="A0A836CK03"/>
<sequence>MPATKLTYGVDHWRVTPVVAFAMKRCRRVDLQGPCDARGYLLEVMAACCDWIASEDTYRERCAAAVGAHQETLLAARRPLSSNSLAAVLTSVRVALRRHAWGDSFRCPLLANRNITRQDESYKIKGRRGYFVMNFGHVMQWAAATVDSLVTTEKERFVALGLVSGMRGAELRDPAYTVTRADAGHFITSERAKGGQANHRAPLWCDFAKFQNGLALLRCRSPHELNNMQRKLDLEKVPALKTIANLYRKHFGEAMTPHKIRQIYAAYCFHHEYGHLRLEFQAQYTNAIKAYLGHRSERSSSRYEFMKHSPTMAAGTFNWLSEDDNRAPAALIEQMRVISDALADMKADVILKALAKMQVIVEQHRLS</sequence>
<protein>
    <submittedName>
        <fullName evidence="1">Uncharacterized protein</fullName>
    </submittedName>
</protein>
<dbReference type="Proteomes" id="UP000664859">
    <property type="component" value="Unassembled WGS sequence"/>
</dbReference>
<gene>
    <name evidence="1" type="ORF">JKP88DRAFT_252869</name>
</gene>
<evidence type="ECO:0000313" key="1">
    <source>
        <dbReference type="EMBL" id="KAG5189445.1"/>
    </source>
</evidence>
<comment type="caution">
    <text evidence="1">The sequence shown here is derived from an EMBL/GenBank/DDBJ whole genome shotgun (WGS) entry which is preliminary data.</text>
</comment>
<name>A0A836CK03_9STRA</name>
<keyword evidence="2" id="KW-1185">Reference proteome</keyword>
<evidence type="ECO:0000313" key="2">
    <source>
        <dbReference type="Proteomes" id="UP000664859"/>
    </source>
</evidence>